<feature type="region of interest" description="Disordered" evidence="1">
    <location>
        <begin position="210"/>
        <end position="242"/>
    </location>
</feature>
<gene>
    <name evidence="3" type="primary">LOC123732816</name>
</gene>
<proteinExistence type="predicted"/>
<accession>A0ABM3EAI8</accession>
<dbReference type="GeneID" id="123732816"/>
<dbReference type="RefSeq" id="XP_045568068.1">
    <property type="nucleotide sequence ID" value="XM_045712112.1"/>
</dbReference>
<dbReference type="Proteomes" id="UP001652741">
    <property type="component" value="Unplaced"/>
</dbReference>
<name>A0ABM3EAI8_SALSA</name>
<evidence type="ECO:0000313" key="2">
    <source>
        <dbReference type="Proteomes" id="UP001652741"/>
    </source>
</evidence>
<sequence length="252" mass="27809">MRQAFPLPMGPPGAKGPPGMKGDAGLPGEAADMKNIEVMFEDYGIRLPLLKALIDRLLQDGMVELLQDLTTSRRVNEKEKHGSNIITDYTRTVKYEISKEPLTEMDTIEEAVDSDLDRQLPEPNSDALDETAEAPTFWSLTTLNGLKGVQDVGRIESTSKGTEGTLTVDEEFSEAPSPKLTLSNSTFNNTTSEERVSEVPGAIVETVLLSGEDSLKKKKSRERKGKGQKGRHKRQRERLVNAQTKDVVKITI</sequence>
<protein>
    <submittedName>
        <fullName evidence="3">Uncharacterized protein</fullName>
    </submittedName>
</protein>
<keyword evidence="2" id="KW-1185">Reference proteome</keyword>
<evidence type="ECO:0000313" key="3">
    <source>
        <dbReference type="RefSeq" id="XP_045568068.1"/>
    </source>
</evidence>
<organism evidence="2 3">
    <name type="scientific">Salmo salar</name>
    <name type="common">Atlantic salmon</name>
    <dbReference type="NCBI Taxonomy" id="8030"/>
    <lineage>
        <taxon>Eukaryota</taxon>
        <taxon>Metazoa</taxon>
        <taxon>Chordata</taxon>
        <taxon>Craniata</taxon>
        <taxon>Vertebrata</taxon>
        <taxon>Euteleostomi</taxon>
        <taxon>Actinopterygii</taxon>
        <taxon>Neopterygii</taxon>
        <taxon>Teleostei</taxon>
        <taxon>Protacanthopterygii</taxon>
        <taxon>Salmoniformes</taxon>
        <taxon>Salmonidae</taxon>
        <taxon>Salmoninae</taxon>
        <taxon>Salmo</taxon>
    </lineage>
</organism>
<evidence type="ECO:0000256" key="1">
    <source>
        <dbReference type="SAM" id="MobiDB-lite"/>
    </source>
</evidence>
<reference evidence="3" key="1">
    <citation type="submission" date="2025-08" db="UniProtKB">
        <authorList>
            <consortium name="RefSeq"/>
        </authorList>
    </citation>
    <scope>IDENTIFICATION</scope>
</reference>
<feature type="compositionally biased region" description="Basic residues" evidence="1">
    <location>
        <begin position="216"/>
        <end position="236"/>
    </location>
</feature>
<feature type="region of interest" description="Disordered" evidence="1">
    <location>
        <begin position="168"/>
        <end position="194"/>
    </location>
</feature>
<feature type="region of interest" description="Disordered" evidence="1">
    <location>
        <begin position="1"/>
        <end position="28"/>
    </location>
</feature>